<evidence type="ECO:0000256" key="1">
    <source>
        <dbReference type="SAM" id="SignalP"/>
    </source>
</evidence>
<dbReference type="Proteomes" id="UP000622475">
    <property type="component" value="Unassembled WGS sequence"/>
</dbReference>
<dbReference type="Gene3D" id="2.40.160.170">
    <property type="match status" value="1"/>
</dbReference>
<keyword evidence="1" id="KW-0732">Signal</keyword>
<evidence type="ECO:0008006" key="4">
    <source>
        <dbReference type="Google" id="ProtNLM"/>
    </source>
</evidence>
<protein>
    <recommendedName>
        <fullName evidence="4">Outer membrane protein with beta-barrel domain</fullName>
    </recommendedName>
</protein>
<evidence type="ECO:0000313" key="3">
    <source>
        <dbReference type="Proteomes" id="UP000622475"/>
    </source>
</evidence>
<dbReference type="RefSeq" id="WP_194112147.1">
    <property type="nucleotide sequence ID" value="NZ_JADFFL010000005.1"/>
</dbReference>
<dbReference type="EMBL" id="JADFFL010000005">
    <property type="protein sequence ID" value="MBE9662907.1"/>
    <property type="molecule type" value="Genomic_DNA"/>
</dbReference>
<gene>
    <name evidence="2" type="ORF">IRJ16_13515</name>
</gene>
<organism evidence="2 3">
    <name type="scientific">Mucilaginibacter myungsuensis</name>
    <dbReference type="NCBI Taxonomy" id="649104"/>
    <lineage>
        <taxon>Bacteria</taxon>
        <taxon>Pseudomonadati</taxon>
        <taxon>Bacteroidota</taxon>
        <taxon>Sphingobacteriia</taxon>
        <taxon>Sphingobacteriales</taxon>
        <taxon>Sphingobacteriaceae</taxon>
        <taxon>Mucilaginibacter</taxon>
    </lineage>
</organism>
<dbReference type="AlphaFoldDB" id="A0A929KXB9"/>
<sequence length="225" mass="24954">MKKLLLFLLLFAAVNRVSAQKAPVDTVSRHQQTISIQLGTQGIGAEYRYGLFSQLNLRAGIATLPVDQKNVFDIDDVNSKNDLSAKFTNIHLLAEVTPFKSFQFLRVIAGAASILKGNGHIDITPTDTYKYGDITLTPEQVGNLQMDINWDGICPYFGLGLVKAFPKNRFNINVDLGTYYLNKPTATFAGSGIFAGNSSQSAQLQKNVEDYRWLPVVQLNFNFKL</sequence>
<keyword evidence="3" id="KW-1185">Reference proteome</keyword>
<feature type="chain" id="PRO_5037450641" description="Outer membrane protein with beta-barrel domain" evidence="1">
    <location>
        <begin position="20"/>
        <end position="225"/>
    </location>
</feature>
<accession>A0A929KXB9</accession>
<comment type="caution">
    <text evidence="2">The sequence shown here is derived from an EMBL/GenBank/DDBJ whole genome shotgun (WGS) entry which is preliminary data.</text>
</comment>
<name>A0A929KXB9_9SPHI</name>
<evidence type="ECO:0000313" key="2">
    <source>
        <dbReference type="EMBL" id="MBE9662907.1"/>
    </source>
</evidence>
<feature type="signal peptide" evidence="1">
    <location>
        <begin position="1"/>
        <end position="19"/>
    </location>
</feature>
<reference evidence="2" key="1">
    <citation type="submission" date="2020-10" db="EMBL/GenBank/DDBJ databases">
        <title>Mucilaginibacter mali sp. nov., isolated from rhizosphere soil of apple orchard.</title>
        <authorList>
            <person name="Lee J.-S."/>
            <person name="Kim H.S."/>
            <person name="Kim J.-S."/>
        </authorList>
    </citation>
    <scope>NUCLEOTIDE SEQUENCE</scope>
    <source>
        <strain evidence="2">KCTC 22746</strain>
    </source>
</reference>
<proteinExistence type="predicted"/>